<dbReference type="Gene3D" id="3.30.70.100">
    <property type="match status" value="1"/>
</dbReference>
<proteinExistence type="predicted"/>
<sequence length="97" mass="10422">MNAKVTVVARISVVQGHEHVVTQALREAVTATQSEDGCELYQLFETHGQPNELVMIERWRDEAALQAHLAGPAFTVLAAVLDGKAALQVSTLAALTN</sequence>
<dbReference type="InterPro" id="IPR050744">
    <property type="entry name" value="AI-2_Isomerase_LsrG"/>
</dbReference>
<dbReference type="PROSITE" id="PS51725">
    <property type="entry name" value="ABM"/>
    <property type="match status" value="1"/>
</dbReference>
<dbReference type="SUPFAM" id="SSF54909">
    <property type="entry name" value="Dimeric alpha+beta barrel"/>
    <property type="match status" value="1"/>
</dbReference>
<keyword evidence="2" id="KW-0503">Monooxygenase</keyword>
<dbReference type="OrthoDB" id="9812192at2"/>
<accession>A0A4D6X8G3</accession>
<feature type="domain" description="ABM" evidence="1">
    <location>
        <begin position="5"/>
        <end position="93"/>
    </location>
</feature>
<evidence type="ECO:0000259" key="1">
    <source>
        <dbReference type="PROSITE" id="PS51725"/>
    </source>
</evidence>
<dbReference type="GO" id="GO:0004497">
    <property type="term" value="F:monooxygenase activity"/>
    <property type="evidence" value="ECO:0007669"/>
    <property type="project" value="UniProtKB-KW"/>
</dbReference>
<reference evidence="3" key="1">
    <citation type="submission" date="2019-04" db="EMBL/GenBank/DDBJ databases">
        <title>Genome sequence of Pseudomonas putida 1290, an auxin catabolizing strain.</title>
        <authorList>
            <person name="Laird T.S."/>
            <person name="Leveau J.H.J."/>
        </authorList>
    </citation>
    <scope>NUCLEOTIDE SEQUENCE [LARGE SCALE GENOMIC DNA]</scope>
    <source>
        <strain evidence="3">1290</strain>
    </source>
</reference>
<protein>
    <submittedName>
        <fullName evidence="2">Antibiotic biosynthesis monooxygenase</fullName>
    </submittedName>
</protein>
<dbReference type="PANTHER" id="PTHR33336:SF15">
    <property type="entry name" value="ABM DOMAIN-CONTAINING PROTEIN"/>
    <property type="match status" value="1"/>
</dbReference>
<dbReference type="InterPro" id="IPR011008">
    <property type="entry name" value="Dimeric_a/b-barrel"/>
</dbReference>
<evidence type="ECO:0000313" key="3">
    <source>
        <dbReference type="Proteomes" id="UP000298551"/>
    </source>
</evidence>
<dbReference type="Proteomes" id="UP000298551">
    <property type="component" value="Chromosome"/>
</dbReference>
<dbReference type="InterPro" id="IPR007138">
    <property type="entry name" value="ABM_dom"/>
</dbReference>
<dbReference type="AlphaFoldDB" id="A0A4D6X8G3"/>
<organism evidence="2 3">
    <name type="scientific">Pseudomonas putida</name>
    <name type="common">Arthrobacter siderocapsulatus</name>
    <dbReference type="NCBI Taxonomy" id="303"/>
    <lineage>
        <taxon>Bacteria</taxon>
        <taxon>Pseudomonadati</taxon>
        <taxon>Pseudomonadota</taxon>
        <taxon>Gammaproteobacteria</taxon>
        <taxon>Pseudomonadales</taxon>
        <taxon>Pseudomonadaceae</taxon>
        <taxon>Pseudomonas</taxon>
    </lineage>
</organism>
<dbReference type="RefSeq" id="WP_136915039.1">
    <property type="nucleotide sequence ID" value="NZ_CP039371.1"/>
</dbReference>
<gene>
    <name evidence="2" type="ORF">E6B08_16550</name>
</gene>
<dbReference type="EMBL" id="CP039371">
    <property type="protein sequence ID" value="QCI12886.1"/>
    <property type="molecule type" value="Genomic_DNA"/>
</dbReference>
<dbReference type="PANTHER" id="PTHR33336">
    <property type="entry name" value="QUINOL MONOOXYGENASE YGIN-RELATED"/>
    <property type="match status" value="1"/>
</dbReference>
<keyword evidence="2" id="KW-0560">Oxidoreductase</keyword>
<dbReference type="Pfam" id="PF03992">
    <property type="entry name" value="ABM"/>
    <property type="match status" value="1"/>
</dbReference>
<name>A0A4D6X8G3_PSEPU</name>
<evidence type="ECO:0000313" key="2">
    <source>
        <dbReference type="EMBL" id="QCI12886.1"/>
    </source>
</evidence>